<feature type="binding site" evidence="6">
    <location>
        <position position="66"/>
    </location>
    <ligand>
        <name>Zn(2+)</name>
        <dbReference type="ChEBI" id="CHEBI:29105"/>
    </ligand>
</feature>
<dbReference type="RefSeq" id="WP_089062908.1">
    <property type="nucleotide sequence ID" value="NZ_CP022315.1"/>
</dbReference>
<reference evidence="8 9" key="1">
    <citation type="submission" date="2017-07" db="EMBL/GenBank/DDBJ databases">
        <title>Virgibacillus sp. LM2416.</title>
        <authorList>
            <person name="Tak E.J."/>
            <person name="Bae J.-W."/>
        </authorList>
    </citation>
    <scope>NUCLEOTIDE SEQUENCE [LARGE SCALE GENOMIC DNA]</scope>
    <source>
        <strain evidence="8 9">LM2416</strain>
    </source>
</reference>
<feature type="transmembrane region" description="Helical" evidence="7">
    <location>
        <begin position="193"/>
        <end position="210"/>
    </location>
</feature>
<dbReference type="OrthoDB" id="9813689at2"/>
<comment type="subcellular location">
    <subcellularLocation>
        <location evidence="1">Endomembrane system</location>
        <topology evidence="1">Multi-pass membrane protein</topology>
    </subcellularLocation>
</comment>
<sequence>MRTHTFSKKEEIAHAITHGIGALLSIVALVLLIAYATINGDPWQTMSVTIFGLTMFFMYICSTIVHSLPEGKWKDIFQIFDHSSIYLFIAGSYTPLLLIVLQGQIGWLLFGIVWGIALVGVAFKIFFVKRFVVLSTIMYILMGWIIVFAWRPLTEAFDEKGLLLLVVGGVFYTVGAIFYVWRGFPYHHAVWHLFVLAGSAFHFFTIFYFVI</sequence>
<dbReference type="PANTHER" id="PTHR20855">
    <property type="entry name" value="ADIPOR/PROGESTIN RECEPTOR-RELATED"/>
    <property type="match status" value="1"/>
</dbReference>
<feature type="binding site" evidence="6">
    <location>
        <position position="188"/>
    </location>
    <ligand>
        <name>Zn(2+)</name>
        <dbReference type="ChEBI" id="CHEBI:29105"/>
    </ligand>
</feature>
<dbReference type="GO" id="GO:0016020">
    <property type="term" value="C:membrane"/>
    <property type="evidence" value="ECO:0007669"/>
    <property type="project" value="InterPro"/>
</dbReference>
<feature type="transmembrane region" description="Helical" evidence="7">
    <location>
        <begin position="107"/>
        <end position="126"/>
    </location>
</feature>
<evidence type="ECO:0000256" key="2">
    <source>
        <dbReference type="ARBA" id="ARBA00008488"/>
    </source>
</evidence>
<comment type="similarity">
    <text evidence="2">Belongs to the UPF0073 (Hly-III) family.</text>
</comment>
<dbReference type="GO" id="GO:0046872">
    <property type="term" value="F:metal ion binding"/>
    <property type="evidence" value="ECO:0007669"/>
    <property type="project" value="UniProtKB-KW"/>
</dbReference>
<keyword evidence="3 7" id="KW-0812">Transmembrane</keyword>
<dbReference type="GO" id="GO:0012505">
    <property type="term" value="C:endomembrane system"/>
    <property type="evidence" value="ECO:0007669"/>
    <property type="project" value="UniProtKB-SubCell"/>
</dbReference>
<evidence type="ECO:0000313" key="8">
    <source>
        <dbReference type="EMBL" id="ASK63649.1"/>
    </source>
</evidence>
<dbReference type="EMBL" id="CP022315">
    <property type="protein sequence ID" value="ASK63649.1"/>
    <property type="molecule type" value="Genomic_DNA"/>
</dbReference>
<dbReference type="GO" id="GO:0140911">
    <property type="term" value="F:pore-forming activity"/>
    <property type="evidence" value="ECO:0007669"/>
    <property type="project" value="InterPro"/>
</dbReference>
<dbReference type="Pfam" id="PF03006">
    <property type="entry name" value="HlyIII"/>
    <property type="match status" value="1"/>
</dbReference>
<dbReference type="InterPro" id="IPR005744">
    <property type="entry name" value="Hy-lIII"/>
</dbReference>
<evidence type="ECO:0000256" key="3">
    <source>
        <dbReference type="ARBA" id="ARBA00022692"/>
    </source>
</evidence>
<protein>
    <submittedName>
        <fullName evidence="8">Hemolysin D</fullName>
    </submittedName>
</protein>
<keyword evidence="5 7" id="KW-0472">Membrane</keyword>
<dbReference type="Proteomes" id="UP000198312">
    <property type="component" value="Chromosome"/>
</dbReference>
<dbReference type="PANTHER" id="PTHR20855:SF129">
    <property type="entry name" value="HEMOLYSIN-3 HOMOLOG"/>
    <property type="match status" value="1"/>
</dbReference>
<feature type="transmembrane region" description="Helical" evidence="7">
    <location>
        <begin position="162"/>
        <end position="181"/>
    </location>
</feature>
<dbReference type="NCBIfam" id="TIGR01065">
    <property type="entry name" value="hlyIII"/>
    <property type="match status" value="1"/>
</dbReference>
<evidence type="ECO:0000313" key="9">
    <source>
        <dbReference type="Proteomes" id="UP000198312"/>
    </source>
</evidence>
<dbReference type="AlphaFoldDB" id="A0A220U699"/>
<keyword evidence="4 7" id="KW-1133">Transmembrane helix</keyword>
<feature type="transmembrane region" description="Helical" evidence="7">
    <location>
        <begin position="85"/>
        <end position="101"/>
    </location>
</feature>
<evidence type="ECO:0000256" key="5">
    <source>
        <dbReference type="ARBA" id="ARBA00023136"/>
    </source>
</evidence>
<evidence type="ECO:0000256" key="7">
    <source>
        <dbReference type="SAM" id="Phobius"/>
    </source>
</evidence>
<feature type="binding site" evidence="6">
    <location>
        <position position="192"/>
    </location>
    <ligand>
        <name>Zn(2+)</name>
        <dbReference type="ChEBI" id="CHEBI:29105"/>
    </ligand>
</feature>
<evidence type="ECO:0000256" key="4">
    <source>
        <dbReference type="ARBA" id="ARBA00022989"/>
    </source>
</evidence>
<evidence type="ECO:0000256" key="6">
    <source>
        <dbReference type="PIRSR" id="PIRSR604254-1"/>
    </source>
</evidence>
<keyword evidence="6" id="KW-0479">Metal-binding</keyword>
<accession>A0A220U699</accession>
<proteinExistence type="inferred from homology"/>
<dbReference type="InterPro" id="IPR004254">
    <property type="entry name" value="AdipoR/HlyIII-related"/>
</dbReference>
<dbReference type="KEGG" id="vil:CFK37_16535"/>
<gene>
    <name evidence="8" type="ORF">CFK37_16535</name>
</gene>
<organism evidence="8 9">
    <name type="scientific">Virgibacillus phasianinus</name>
    <dbReference type="NCBI Taxonomy" id="2017483"/>
    <lineage>
        <taxon>Bacteria</taxon>
        <taxon>Bacillati</taxon>
        <taxon>Bacillota</taxon>
        <taxon>Bacilli</taxon>
        <taxon>Bacillales</taxon>
        <taxon>Bacillaceae</taxon>
        <taxon>Virgibacillus</taxon>
    </lineage>
</organism>
<keyword evidence="9" id="KW-1185">Reference proteome</keyword>
<feature type="transmembrane region" description="Helical" evidence="7">
    <location>
        <begin position="44"/>
        <end position="65"/>
    </location>
</feature>
<feature type="transmembrane region" description="Helical" evidence="7">
    <location>
        <begin position="12"/>
        <end position="38"/>
    </location>
</feature>
<name>A0A220U699_9BACI</name>
<evidence type="ECO:0000256" key="1">
    <source>
        <dbReference type="ARBA" id="ARBA00004127"/>
    </source>
</evidence>
<feature type="transmembrane region" description="Helical" evidence="7">
    <location>
        <begin position="131"/>
        <end position="150"/>
    </location>
</feature>
<keyword evidence="6" id="KW-0862">Zinc</keyword>